<organism evidence="1 2">
    <name type="scientific">Adineta steineri</name>
    <dbReference type="NCBI Taxonomy" id="433720"/>
    <lineage>
        <taxon>Eukaryota</taxon>
        <taxon>Metazoa</taxon>
        <taxon>Spiralia</taxon>
        <taxon>Gnathifera</taxon>
        <taxon>Rotifera</taxon>
        <taxon>Eurotatoria</taxon>
        <taxon>Bdelloidea</taxon>
        <taxon>Adinetida</taxon>
        <taxon>Adinetidae</taxon>
        <taxon>Adineta</taxon>
    </lineage>
</organism>
<comment type="caution">
    <text evidence="1">The sequence shown here is derived from an EMBL/GenBank/DDBJ whole genome shotgun (WGS) entry which is preliminary data.</text>
</comment>
<dbReference type="AlphaFoldDB" id="A0A815WVI8"/>
<feature type="non-terminal residue" evidence="1">
    <location>
        <position position="1"/>
    </location>
</feature>
<gene>
    <name evidence="1" type="ORF">VCS650_LOCUS44126</name>
</gene>
<reference evidence="1" key="1">
    <citation type="submission" date="2021-02" db="EMBL/GenBank/DDBJ databases">
        <authorList>
            <person name="Nowell W R."/>
        </authorList>
    </citation>
    <scope>NUCLEOTIDE SEQUENCE</scope>
</reference>
<name>A0A815WVI8_9BILA</name>
<proteinExistence type="predicted"/>
<dbReference type="EMBL" id="CAJNON010008926">
    <property type="protein sequence ID" value="CAF1545676.1"/>
    <property type="molecule type" value="Genomic_DNA"/>
</dbReference>
<accession>A0A815WVI8</accession>
<protein>
    <submittedName>
        <fullName evidence="1">Uncharacterized protein</fullName>
    </submittedName>
</protein>
<dbReference type="OrthoDB" id="730489at2759"/>
<sequence>MISHDQFIYEKLESRIYLFHGQAGQWKTLHSVPHDLGDP</sequence>
<evidence type="ECO:0000313" key="1">
    <source>
        <dbReference type="EMBL" id="CAF1545676.1"/>
    </source>
</evidence>
<evidence type="ECO:0000313" key="2">
    <source>
        <dbReference type="Proteomes" id="UP000663891"/>
    </source>
</evidence>
<dbReference type="Proteomes" id="UP000663891">
    <property type="component" value="Unassembled WGS sequence"/>
</dbReference>